<feature type="domain" description="Calcineurin-like phosphoesterase" evidence="1">
    <location>
        <begin position="10"/>
        <end position="181"/>
    </location>
</feature>
<evidence type="ECO:0000313" key="3">
    <source>
        <dbReference type="Proteomes" id="UP000824246"/>
    </source>
</evidence>
<accession>A0A9D1VPU4</accession>
<dbReference type="SUPFAM" id="SSF56300">
    <property type="entry name" value="Metallo-dependent phosphatases"/>
    <property type="match status" value="1"/>
</dbReference>
<dbReference type="Gene3D" id="3.60.21.10">
    <property type="match status" value="1"/>
</dbReference>
<dbReference type="InterPro" id="IPR004843">
    <property type="entry name" value="Calcineurin-like_PHP"/>
</dbReference>
<dbReference type="Pfam" id="PF00149">
    <property type="entry name" value="Metallophos"/>
    <property type="match status" value="1"/>
</dbReference>
<dbReference type="GO" id="GO:0016787">
    <property type="term" value="F:hydrolase activity"/>
    <property type="evidence" value="ECO:0007669"/>
    <property type="project" value="InterPro"/>
</dbReference>
<evidence type="ECO:0000313" key="2">
    <source>
        <dbReference type="EMBL" id="HIX44766.1"/>
    </source>
</evidence>
<name>A0A9D1VPU4_9BACT</name>
<sequence>MTEKEIKKKTIVAIGDIHGLDYWRAIVERHPDCLTVFLGDYLDPYDAIPRSALLDNLRAIIDLKKSRPDDVVLLLGNHDMHYFNPYARMGTRFDFEIRKEASSLFLENLHLFRYAYQEGNKVFTHAGISQWWWLDDFHGDDTRPIAEQLNNPSEEQMSALCRIGYARGGKYGRHGGIFWADSSELWNPLHGYTQIVGHNPVPEITTREGSEGAKIVFCDSLRYGNYFFIDESKEL</sequence>
<reference evidence="2" key="1">
    <citation type="journal article" date="2021" name="PeerJ">
        <title>Extensive microbial diversity within the chicken gut microbiome revealed by metagenomics and culture.</title>
        <authorList>
            <person name="Gilroy R."/>
            <person name="Ravi A."/>
            <person name="Getino M."/>
            <person name="Pursley I."/>
            <person name="Horton D.L."/>
            <person name="Alikhan N.F."/>
            <person name="Baker D."/>
            <person name="Gharbi K."/>
            <person name="Hall N."/>
            <person name="Watson M."/>
            <person name="Adriaenssens E.M."/>
            <person name="Foster-Nyarko E."/>
            <person name="Jarju S."/>
            <person name="Secka A."/>
            <person name="Antonio M."/>
            <person name="Oren A."/>
            <person name="Chaudhuri R.R."/>
            <person name="La Ragione R."/>
            <person name="Hildebrand F."/>
            <person name="Pallen M.J."/>
        </authorList>
    </citation>
    <scope>NUCLEOTIDE SEQUENCE</scope>
    <source>
        <strain evidence="2">ChiHjej12B11-16260</strain>
    </source>
</reference>
<dbReference type="EMBL" id="DXFB01000024">
    <property type="protein sequence ID" value="HIX44766.1"/>
    <property type="molecule type" value="Genomic_DNA"/>
</dbReference>
<dbReference type="InterPro" id="IPR029052">
    <property type="entry name" value="Metallo-depent_PP-like"/>
</dbReference>
<dbReference type="AlphaFoldDB" id="A0A9D1VPU4"/>
<proteinExistence type="predicted"/>
<organism evidence="2 3">
    <name type="scientific">Candidatus Barnesiella excrementipullorum</name>
    <dbReference type="NCBI Taxonomy" id="2838479"/>
    <lineage>
        <taxon>Bacteria</taxon>
        <taxon>Pseudomonadati</taxon>
        <taxon>Bacteroidota</taxon>
        <taxon>Bacteroidia</taxon>
        <taxon>Bacteroidales</taxon>
        <taxon>Barnesiellaceae</taxon>
        <taxon>Barnesiella</taxon>
    </lineage>
</organism>
<protein>
    <submittedName>
        <fullName evidence="2">Metallophosphoesterase</fullName>
    </submittedName>
</protein>
<evidence type="ECO:0000259" key="1">
    <source>
        <dbReference type="Pfam" id="PF00149"/>
    </source>
</evidence>
<reference evidence="2" key="2">
    <citation type="submission" date="2021-04" db="EMBL/GenBank/DDBJ databases">
        <authorList>
            <person name="Gilroy R."/>
        </authorList>
    </citation>
    <scope>NUCLEOTIDE SEQUENCE</scope>
    <source>
        <strain evidence="2">ChiHjej12B11-16260</strain>
    </source>
</reference>
<dbReference type="Proteomes" id="UP000824246">
    <property type="component" value="Unassembled WGS sequence"/>
</dbReference>
<gene>
    <name evidence="2" type="ORF">H9982_00955</name>
</gene>
<comment type="caution">
    <text evidence="2">The sequence shown here is derived from an EMBL/GenBank/DDBJ whole genome shotgun (WGS) entry which is preliminary data.</text>
</comment>